<dbReference type="RefSeq" id="WP_092760807.1">
    <property type="nucleotide sequence ID" value="NZ_CAXBJT010000013.1"/>
</dbReference>
<dbReference type="EMBL" id="FNZQ01000001">
    <property type="protein sequence ID" value="SEK71781.1"/>
    <property type="molecule type" value="Genomic_DNA"/>
</dbReference>
<gene>
    <name evidence="1" type="ORF">SAMN04488526_1311</name>
</gene>
<organism evidence="1 2">
    <name type="scientific">Jannaschia helgolandensis</name>
    <dbReference type="NCBI Taxonomy" id="188906"/>
    <lineage>
        <taxon>Bacteria</taxon>
        <taxon>Pseudomonadati</taxon>
        <taxon>Pseudomonadota</taxon>
        <taxon>Alphaproteobacteria</taxon>
        <taxon>Rhodobacterales</taxon>
        <taxon>Roseobacteraceae</taxon>
        <taxon>Jannaschia</taxon>
    </lineage>
</organism>
<dbReference type="InterPro" id="IPR025543">
    <property type="entry name" value="Dodecin-like"/>
</dbReference>
<dbReference type="OrthoDB" id="9805449at2"/>
<dbReference type="InterPro" id="IPR009923">
    <property type="entry name" value="Dodecin"/>
</dbReference>
<accession>A0A1H7JAQ9</accession>
<dbReference type="PANTHER" id="PTHR39324:SF1">
    <property type="entry name" value="CALCIUM DODECIN"/>
    <property type="match status" value="1"/>
</dbReference>
<protein>
    <recommendedName>
        <fullName evidence="3">Dodecin domain-containing protein</fullName>
    </recommendedName>
</protein>
<dbReference type="Proteomes" id="UP000199283">
    <property type="component" value="Unassembled WGS sequence"/>
</dbReference>
<name>A0A1H7JAQ9_9RHOB</name>
<sequence length="70" mass="7920">MSIARVTEISATSKKSFDDAVALGVERANDTLRNVQSAWVKEQYVRVEDGKVDHYQVNMMVTFILEDGKK</sequence>
<dbReference type="Gene3D" id="3.30.1660.10">
    <property type="entry name" value="Flavin-binding protein dodecin"/>
    <property type="match status" value="1"/>
</dbReference>
<dbReference type="STRING" id="188906.SAMN04488526_1311"/>
<dbReference type="InterPro" id="IPR036694">
    <property type="entry name" value="Dodecin-like_sf"/>
</dbReference>
<dbReference type="AlphaFoldDB" id="A0A1H7JAQ9"/>
<dbReference type="PANTHER" id="PTHR39324">
    <property type="entry name" value="CALCIUM DODECIN"/>
    <property type="match status" value="1"/>
</dbReference>
<keyword evidence="2" id="KW-1185">Reference proteome</keyword>
<evidence type="ECO:0008006" key="3">
    <source>
        <dbReference type="Google" id="ProtNLM"/>
    </source>
</evidence>
<proteinExistence type="predicted"/>
<dbReference type="SUPFAM" id="SSF89807">
    <property type="entry name" value="Dodecin-like"/>
    <property type="match status" value="1"/>
</dbReference>
<evidence type="ECO:0000313" key="1">
    <source>
        <dbReference type="EMBL" id="SEK71781.1"/>
    </source>
</evidence>
<dbReference type="Pfam" id="PF07311">
    <property type="entry name" value="Dodecin"/>
    <property type="match status" value="1"/>
</dbReference>
<evidence type="ECO:0000313" key="2">
    <source>
        <dbReference type="Proteomes" id="UP000199283"/>
    </source>
</evidence>
<reference evidence="1 2" key="1">
    <citation type="submission" date="2016-10" db="EMBL/GenBank/DDBJ databases">
        <authorList>
            <person name="de Groot N.N."/>
        </authorList>
    </citation>
    <scope>NUCLEOTIDE SEQUENCE [LARGE SCALE GENOMIC DNA]</scope>
    <source>
        <strain evidence="1 2">DSM 14858</strain>
    </source>
</reference>